<comment type="similarity">
    <text evidence="1">Belongs to the nuclease type I family.</text>
</comment>
<dbReference type="GO" id="GO:0016788">
    <property type="term" value="F:hydrolase activity, acting on ester bonds"/>
    <property type="evidence" value="ECO:0007669"/>
    <property type="project" value="InterPro"/>
</dbReference>
<feature type="chain" id="PRO_5012412991" description="Aspergillus nuclease S(1)" evidence="8">
    <location>
        <begin position="16"/>
        <end position="292"/>
    </location>
</feature>
<keyword evidence="7" id="KW-0325">Glycoprotein</keyword>
<keyword evidence="3" id="KW-0479">Metal-binding</keyword>
<keyword evidence="5" id="KW-0378">Hydrolase</keyword>
<dbReference type="PANTHER" id="PTHR33146">
    <property type="entry name" value="ENDONUCLEASE 4"/>
    <property type="match status" value="1"/>
</dbReference>
<keyword evidence="8" id="KW-0732">Signal</keyword>
<dbReference type="Gene3D" id="1.10.575.10">
    <property type="entry name" value="P1 Nuclease"/>
    <property type="match status" value="1"/>
</dbReference>
<evidence type="ECO:0000313" key="10">
    <source>
        <dbReference type="Proteomes" id="UP000187209"/>
    </source>
</evidence>
<keyword evidence="6" id="KW-1015">Disulfide bond</keyword>
<dbReference type="PANTHER" id="PTHR33146:SF10">
    <property type="entry name" value="STRAND-SPECIFIC NUCLEASE, PUTATIVE-RELATED"/>
    <property type="match status" value="1"/>
</dbReference>
<feature type="signal peptide" evidence="8">
    <location>
        <begin position="1"/>
        <end position="15"/>
    </location>
</feature>
<name>A0A1R2APW9_9CILI</name>
<comment type="caution">
    <text evidence="9">The sequence shown here is derived from an EMBL/GenBank/DDBJ whole genome shotgun (WGS) entry which is preliminary data.</text>
</comment>
<dbReference type="AlphaFoldDB" id="A0A1R2APW9"/>
<keyword evidence="2" id="KW-0540">Nuclease</keyword>
<dbReference type="InterPro" id="IPR008947">
    <property type="entry name" value="PLipase_C/P1_nuclease_dom_sf"/>
</dbReference>
<keyword evidence="10" id="KW-1185">Reference proteome</keyword>
<evidence type="ECO:0000256" key="6">
    <source>
        <dbReference type="ARBA" id="ARBA00023157"/>
    </source>
</evidence>
<dbReference type="CDD" id="cd11010">
    <property type="entry name" value="S1-P1_nuclease"/>
    <property type="match status" value="1"/>
</dbReference>
<evidence type="ECO:0008006" key="11">
    <source>
        <dbReference type="Google" id="ProtNLM"/>
    </source>
</evidence>
<proteinExistence type="inferred from homology"/>
<evidence type="ECO:0000256" key="7">
    <source>
        <dbReference type="ARBA" id="ARBA00023180"/>
    </source>
</evidence>
<evidence type="ECO:0000256" key="2">
    <source>
        <dbReference type="ARBA" id="ARBA00022722"/>
    </source>
</evidence>
<accession>A0A1R2APW9</accession>
<keyword evidence="4" id="KW-0255">Endonuclease</keyword>
<dbReference type="Proteomes" id="UP000187209">
    <property type="component" value="Unassembled WGS sequence"/>
</dbReference>
<dbReference type="GO" id="GO:0046872">
    <property type="term" value="F:metal ion binding"/>
    <property type="evidence" value="ECO:0007669"/>
    <property type="project" value="UniProtKB-KW"/>
</dbReference>
<dbReference type="Pfam" id="PF02265">
    <property type="entry name" value="S1-P1_nuclease"/>
    <property type="match status" value="1"/>
</dbReference>
<evidence type="ECO:0000256" key="3">
    <source>
        <dbReference type="ARBA" id="ARBA00022723"/>
    </source>
</evidence>
<evidence type="ECO:0000256" key="4">
    <source>
        <dbReference type="ARBA" id="ARBA00022759"/>
    </source>
</evidence>
<dbReference type="GO" id="GO:0004519">
    <property type="term" value="F:endonuclease activity"/>
    <property type="evidence" value="ECO:0007669"/>
    <property type="project" value="UniProtKB-KW"/>
</dbReference>
<evidence type="ECO:0000313" key="9">
    <source>
        <dbReference type="EMBL" id="OMJ66519.1"/>
    </source>
</evidence>
<reference evidence="9 10" key="1">
    <citation type="submission" date="2016-11" db="EMBL/GenBank/DDBJ databases">
        <title>The macronuclear genome of Stentor coeruleus: a giant cell with tiny introns.</title>
        <authorList>
            <person name="Slabodnick M."/>
            <person name="Ruby J.G."/>
            <person name="Reiff S.B."/>
            <person name="Swart E.C."/>
            <person name="Gosai S."/>
            <person name="Prabakaran S."/>
            <person name="Witkowska E."/>
            <person name="Larue G.E."/>
            <person name="Fisher S."/>
            <person name="Freeman R.M."/>
            <person name="Gunawardena J."/>
            <person name="Chu W."/>
            <person name="Stover N.A."/>
            <person name="Gregory B.D."/>
            <person name="Nowacki M."/>
            <person name="Derisi J."/>
            <person name="Roy S.W."/>
            <person name="Marshall W.F."/>
            <person name="Sood P."/>
        </authorList>
    </citation>
    <scope>NUCLEOTIDE SEQUENCE [LARGE SCALE GENOMIC DNA]</scope>
    <source>
        <strain evidence="9">WM001</strain>
    </source>
</reference>
<dbReference type="GO" id="GO:0006308">
    <property type="term" value="P:DNA catabolic process"/>
    <property type="evidence" value="ECO:0007669"/>
    <property type="project" value="InterPro"/>
</dbReference>
<protein>
    <recommendedName>
        <fullName evidence="11">Aspergillus nuclease S(1)</fullName>
    </recommendedName>
</protein>
<sequence length="292" mass="32652">MKLPLIATLFGICSAWWCTGHMLVAHIAQLQLSNTNPTILSKAQSILGPLNGDLTHNIANTFTETACWPDDLKTYGFNEANSLHFIDKPYNPQGLSTNPIPSDNIIWAISNFNTTLIKSVTAPLEKSIALRFLIHFFGDVHQPLHDATLFSYSFPKSDIGGNSFKIVYDSNINELHALWDSAIGMLETDLQRPLSDTDWAYMDQLAQWYTGNYTRSDLEMELKSKSVTTWALDAYTLAVDYAYYGIQVGQTPSPEYIAAARQVVMKQITLAGYRLADYLISALTSVAQVEFY</sequence>
<evidence type="ECO:0000256" key="8">
    <source>
        <dbReference type="SAM" id="SignalP"/>
    </source>
</evidence>
<dbReference type="InterPro" id="IPR003154">
    <property type="entry name" value="S1/P1nuclease"/>
</dbReference>
<dbReference type="EMBL" id="MPUH01001697">
    <property type="protein sequence ID" value="OMJ66519.1"/>
    <property type="molecule type" value="Genomic_DNA"/>
</dbReference>
<dbReference type="SUPFAM" id="SSF48537">
    <property type="entry name" value="Phospholipase C/P1 nuclease"/>
    <property type="match status" value="1"/>
</dbReference>
<dbReference type="OrthoDB" id="441446at2759"/>
<evidence type="ECO:0000256" key="5">
    <source>
        <dbReference type="ARBA" id="ARBA00022801"/>
    </source>
</evidence>
<dbReference type="GO" id="GO:0003676">
    <property type="term" value="F:nucleic acid binding"/>
    <property type="evidence" value="ECO:0007669"/>
    <property type="project" value="InterPro"/>
</dbReference>
<evidence type="ECO:0000256" key="1">
    <source>
        <dbReference type="ARBA" id="ARBA00009547"/>
    </source>
</evidence>
<gene>
    <name evidence="9" type="ORF">SteCoe_36600</name>
</gene>
<organism evidence="9 10">
    <name type="scientific">Stentor coeruleus</name>
    <dbReference type="NCBI Taxonomy" id="5963"/>
    <lineage>
        <taxon>Eukaryota</taxon>
        <taxon>Sar</taxon>
        <taxon>Alveolata</taxon>
        <taxon>Ciliophora</taxon>
        <taxon>Postciliodesmatophora</taxon>
        <taxon>Heterotrichea</taxon>
        <taxon>Heterotrichida</taxon>
        <taxon>Stentoridae</taxon>
        <taxon>Stentor</taxon>
    </lineage>
</organism>